<dbReference type="Proteomes" id="UP000740883">
    <property type="component" value="Unassembled WGS sequence"/>
</dbReference>
<protein>
    <submittedName>
        <fullName evidence="2">Uncharacterized protein</fullName>
    </submittedName>
</protein>
<sequence>MRNVLLVSFLFSTSQITEESLAEDSTAIAEEFLYVFEEFTYKKTPLTREKESQLVELFSTGNIFNTSNYDITINGKTYFTILRLVLEKLIRNEDALRDLIGSSSISRLRVFLEFVYYSLYVSKGNVASLYKKIDLNQDCGSIETRSVLEIFLKTLIGNVLGNQMILGYNLEHYPTIYKDIKGYYEDLTDYKKYKIEVISHVFGQSHTTVQVFALEYIFIAIQFSLKNTLQFIDRLPQIIPQK</sequence>
<gene>
    <name evidence="2" type="ORF">NGRA_0377</name>
</gene>
<dbReference type="AlphaFoldDB" id="A0A9P6H3N5"/>
<evidence type="ECO:0000256" key="1">
    <source>
        <dbReference type="SAM" id="SignalP"/>
    </source>
</evidence>
<evidence type="ECO:0000313" key="3">
    <source>
        <dbReference type="Proteomes" id="UP000740883"/>
    </source>
</evidence>
<organism evidence="2 3">
    <name type="scientific">Nosema granulosis</name>
    <dbReference type="NCBI Taxonomy" id="83296"/>
    <lineage>
        <taxon>Eukaryota</taxon>
        <taxon>Fungi</taxon>
        <taxon>Fungi incertae sedis</taxon>
        <taxon>Microsporidia</taxon>
        <taxon>Nosematidae</taxon>
        <taxon>Nosema</taxon>
    </lineage>
</organism>
<accession>A0A9P6H3N5</accession>
<dbReference type="EMBL" id="SBJO01000013">
    <property type="protein sequence ID" value="KAF9764649.1"/>
    <property type="molecule type" value="Genomic_DNA"/>
</dbReference>
<name>A0A9P6H3N5_9MICR</name>
<feature type="chain" id="PRO_5040436632" evidence="1">
    <location>
        <begin position="23"/>
        <end position="242"/>
    </location>
</feature>
<proteinExistence type="predicted"/>
<evidence type="ECO:0000313" key="2">
    <source>
        <dbReference type="EMBL" id="KAF9764649.1"/>
    </source>
</evidence>
<keyword evidence="1" id="KW-0732">Signal</keyword>
<reference evidence="2 3" key="1">
    <citation type="journal article" date="2020" name="Genome Biol. Evol.">
        <title>Comparative genomics of strictly vertically transmitted, feminizing microsporidia endosymbionts of amphipod crustaceans.</title>
        <authorList>
            <person name="Cormier A."/>
            <person name="Chebbi M.A."/>
            <person name="Giraud I."/>
            <person name="Wattier R."/>
            <person name="Teixeira M."/>
            <person name="Gilbert C."/>
            <person name="Rigaud T."/>
            <person name="Cordaux R."/>
        </authorList>
    </citation>
    <scope>NUCLEOTIDE SEQUENCE [LARGE SCALE GENOMIC DNA]</scope>
    <source>
        <strain evidence="2 3">Ou3-Ou53</strain>
    </source>
</reference>
<feature type="signal peptide" evidence="1">
    <location>
        <begin position="1"/>
        <end position="22"/>
    </location>
</feature>
<comment type="caution">
    <text evidence="2">The sequence shown here is derived from an EMBL/GenBank/DDBJ whole genome shotgun (WGS) entry which is preliminary data.</text>
</comment>
<keyword evidence="3" id="KW-1185">Reference proteome</keyword>